<dbReference type="InterPro" id="IPR036259">
    <property type="entry name" value="MFS_trans_sf"/>
</dbReference>
<feature type="transmembrane region" description="Helical" evidence="1">
    <location>
        <begin position="73"/>
        <end position="97"/>
    </location>
</feature>
<name>A0A096C7M2_9BACT</name>
<reference evidence="2 3" key="1">
    <citation type="submission" date="2014-07" db="EMBL/GenBank/DDBJ databases">
        <authorList>
            <person name="McCorrison J."/>
            <person name="Sanka R."/>
            <person name="Torralba M."/>
            <person name="Gillis M."/>
            <person name="Haft D.H."/>
            <person name="Methe B."/>
            <person name="Sutton G."/>
            <person name="Nelson K.E."/>
        </authorList>
    </citation>
    <scope>NUCLEOTIDE SEQUENCE [LARGE SCALE GENOMIC DNA]</scope>
    <source>
        <strain evidence="2 3">DNF00058</strain>
    </source>
</reference>
<evidence type="ECO:0000256" key="1">
    <source>
        <dbReference type="SAM" id="Phobius"/>
    </source>
</evidence>
<feature type="transmembrane region" description="Helical" evidence="1">
    <location>
        <begin position="15"/>
        <end position="32"/>
    </location>
</feature>
<comment type="caution">
    <text evidence="2">The sequence shown here is derived from an EMBL/GenBank/DDBJ whole genome shotgun (WGS) entry which is preliminary data.</text>
</comment>
<dbReference type="OrthoDB" id="1080223at2"/>
<feature type="transmembrane region" description="Helical" evidence="1">
    <location>
        <begin position="38"/>
        <end position="61"/>
    </location>
</feature>
<evidence type="ECO:0000313" key="3">
    <source>
        <dbReference type="Proteomes" id="UP000029614"/>
    </source>
</evidence>
<organism evidence="2 3">
    <name type="scientific">Prevotella amnii DNF00058</name>
    <dbReference type="NCBI Taxonomy" id="1401066"/>
    <lineage>
        <taxon>Bacteria</taxon>
        <taxon>Pseudomonadati</taxon>
        <taxon>Bacteroidota</taxon>
        <taxon>Bacteroidia</taxon>
        <taxon>Bacteroidales</taxon>
        <taxon>Prevotellaceae</taxon>
        <taxon>Prevotella</taxon>
    </lineage>
</organism>
<proteinExistence type="predicted"/>
<dbReference type="RefSeq" id="WP_008451401.1">
    <property type="nucleotide sequence ID" value="NZ_JRNU01000060.1"/>
</dbReference>
<keyword evidence="1" id="KW-0812">Transmembrane</keyword>
<keyword evidence="1" id="KW-0472">Membrane</keyword>
<dbReference type="Proteomes" id="UP000029614">
    <property type="component" value="Unassembled WGS sequence"/>
</dbReference>
<sequence>METDKIASTYRKKNFWIIAGITLVILLLVLIIKKESLYGIVVFNSVFALFLSGTYIQIWKFIAKQFPARLSHFYLAASAIRLLLTFIVAVIGIMLLAKVKFELISFLLILSVYYISILVYDTMFFFFYEKNNRLNNK</sequence>
<gene>
    <name evidence="2" type="ORF">HMPREF9302_09245</name>
</gene>
<accession>A0A096C7M2</accession>
<dbReference type="SUPFAM" id="SSF103473">
    <property type="entry name" value="MFS general substrate transporter"/>
    <property type="match status" value="1"/>
</dbReference>
<keyword evidence="1" id="KW-1133">Transmembrane helix</keyword>
<feature type="transmembrane region" description="Helical" evidence="1">
    <location>
        <begin position="103"/>
        <end position="128"/>
    </location>
</feature>
<keyword evidence="3" id="KW-1185">Reference proteome</keyword>
<protein>
    <submittedName>
        <fullName evidence="2">Uncharacterized protein</fullName>
    </submittedName>
</protein>
<dbReference type="AlphaFoldDB" id="A0A096C7M2"/>
<dbReference type="EMBL" id="JRNU01000060">
    <property type="protein sequence ID" value="KGF50922.1"/>
    <property type="molecule type" value="Genomic_DNA"/>
</dbReference>
<evidence type="ECO:0000313" key="2">
    <source>
        <dbReference type="EMBL" id="KGF50922.1"/>
    </source>
</evidence>